<dbReference type="OrthoDB" id="24822at2759"/>
<dbReference type="GO" id="GO:0005524">
    <property type="term" value="F:ATP binding"/>
    <property type="evidence" value="ECO:0007669"/>
    <property type="project" value="InterPro"/>
</dbReference>
<feature type="domain" description="Protein kinase" evidence="1">
    <location>
        <begin position="1"/>
        <end position="310"/>
    </location>
</feature>
<dbReference type="GO" id="GO:0005634">
    <property type="term" value="C:nucleus"/>
    <property type="evidence" value="ECO:0007669"/>
    <property type="project" value="TreeGrafter"/>
</dbReference>
<dbReference type="AlphaFoldDB" id="A0A8J8NP93"/>
<name>A0A8J8NP93_HALGN</name>
<keyword evidence="3" id="KW-1185">Reference proteome</keyword>
<comment type="caution">
    <text evidence="2">The sequence shown here is derived from an EMBL/GenBank/DDBJ whole genome shotgun (WGS) entry which is preliminary data.</text>
</comment>
<evidence type="ECO:0000313" key="3">
    <source>
        <dbReference type="Proteomes" id="UP000785679"/>
    </source>
</evidence>
<dbReference type="InterPro" id="IPR011009">
    <property type="entry name" value="Kinase-like_dom_sf"/>
</dbReference>
<dbReference type="Gene3D" id="1.10.510.10">
    <property type="entry name" value="Transferase(Phosphotransferase) domain 1"/>
    <property type="match status" value="1"/>
</dbReference>
<dbReference type="GO" id="GO:0004674">
    <property type="term" value="F:protein serine/threonine kinase activity"/>
    <property type="evidence" value="ECO:0007669"/>
    <property type="project" value="TreeGrafter"/>
</dbReference>
<dbReference type="Pfam" id="PF00069">
    <property type="entry name" value="Pkinase"/>
    <property type="match status" value="1"/>
</dbReference>
<dbReference type="EMBL" id="RRYP01011403">
    <property type="protein sequence ID" value="TNV77756.1"/>
    <property type="molecule type" value="Genomic_DNA"/>
</dbReference>
<dbReference type="PANTHER" id="PTHR44167">
    <property type="entry name" value="OVARIAN-SPECIFIC SERINE/THREONINE-PROTEIN KINASE LOK-RELATED"/>
    <property type="match status" value="1"/>
</dbReference>
<dbReference type="PANTHER" id="PTHR44167:SF30">
    <property type="entry name" value="PHOSPHORYLASE KINASE"/>
    <property type="match status" value="1"/>
</dbReference>
<gene>
    <name evidence="2" type="ORF">FGO68_gene5014</name>
</gene>
<dbReference type="SUPFAM" id="SSF56112">
    <property type="entry name" value="Protein kinase-like (PK-like)"/>
    <property type="match status" value="1"/>
</dbReference>
<reference evidence="2" key="1">
    <citation type="submission" date="2019-06" db="EMBL/GenBank/DDBJ databases">
        <authorList>
            <person name="Zheng W."/>
        </authorList>
    </citation>
    <scope>NUCLEOTIDE SEQUENCE</scope>
    <source>
        <strain evidence="2">QDHG01</strain>
    </source>
</reference>
<sequence>MKRYYDLSEGIPTEALNLIECLKALSGVGGSHIQRLIDVYTRGKELIIVLDTCQEGAQFPAQAVPGSVIPPLTLDQVFNNNQMPYYKVSEKIAKVYLWEILQAVKTLHQKGYTHRNINMASFIVTNPIALSKVGMDVGIGTLMLTNLESSAKQTLSDYEISGSYEPSDGSKQMCADVQGPSSAELQGHFKNQQRHYLAPELLLGQTMHTFATDMWAVGCIMFRMLCGYHPFIEDSYIAVLILECPSLSNEQRCPWFCSNVDKFPQWQGMMIEELMPPETSPAANDLLQHLLHVEPSNRISAELALMHPLFNDLRTSSDL</sequence>
<organism evidence="2 3">
    <name type="scientific">Halteria grandinella</name>
    <dbReference type="NCBI Taxonomy" id="5974"/>
    <lineage>
        <taxon>Eukaryota</taxon>
        <taxon>Sar</taxon>
        <taxon>Alveolata</taxon>
        <taxon>Ciliophora</taxon>
        <taxon>Intramacronucleata</taxon>
        <taxon>Spirotrichea</taxon>
        <taxon>Stichotrichia</taxon>
        <taxon>Sporadotrichida</taxon>
        <taxon>Halteriidae</taxon>
        <taxon>Halteria</taxon>
    </lineage>
</organism>
<evidence type="ECO:0000313" key="2">
    <source>
        <dbReference type="EMBL" id="TNV77756.1"/>
    </source>
</evidence>
<dbReference type="Proteomes" id="UP000785679">
    <property type="component" value="Unassembled WGS sequence"/>
</dbReference>
<dbReference type="InterPro" id="IPR000719">
    <property type="entry name" value="Prot_kinase_dom"/>
</dbReference>
<protein>
    <recommendedName>
        <fullName evidence="1">Protein kinase domain-containing protein</fullName>
    </recommendedName>
</protein>
<proteinExistence type="predicted"/>
<evidence type="ECO:0000259" key="1">
    <source>
        <dbReference type="PROSITE" id="PS50011"/>
    </source>
</evidence>
<dbReference type="PROSITE" id="PS50011">
    <property type="entry name" value="PROTEIN_KINASE_DOM"/>
    <property type="match status" value="1"/>
</dbReference>
<dbReference type="SMART" id="SM00220">
    <property type="entry name" value="S_TKc"/>
    <property type="match status" value="1"/>
</dbReference>
<dbReference type="GO" id="GO:0044773">
    <property type="term" value="P:mitotic DNA damage checkpoint signaling"/>
    <property type="evidence" value="ECO:0007669"/>
    <property type="project" value="TreeGrafter"/>
</dbReference>
<accession>A0A8J8NP93</accession>